<feature type="compositionally biased region" description="Polar residues" evidence="1">
    <location>
        <begin position="12"/>
        <end position="21"/>
    </location>
</feature>
<organism evidence="2 3">
    <name type="scientific">Streptomyces ambofaciens (strain ATCC 23877 / 3486 / DSM 40053 / JCM 4204 / NBRC 12836 / NRRL B-2516)</name>
    <dbReference type="NCBI Taxonomy" id="278992"/>
    <lineage>
        <taxon>Bacteria</taxon>
        <taxon>Bacillati</taxon>
        <taxon>Actinomycetota</taxon>
        <taxon>Actinomycetes</taxon>
        <taxon>Kitasatosporales</taxon>
        <taxon>Streptomycetaceae</taxon>
        <taxon>Streptomyces</taxon>
    </lineage>
</organism>
<name>A0A0K2B5A5_STRA7</name>
<accession>A0A0K2B5A5</accession>
<feature type="region of interest" description="Disordered" evidence="1">
    <location>
        <begin position="1"/>
        <end position="21"/>
    </location>
</feature>
<evidence type="ECO:0000313" key="3">
    <source>
        <dbReference type="Proteomes" id="UP000061018"/>
    </source>
</evidence>
<reference evidence="3" key="1">
    <citation type="journal article" date="2015" name="J. Biotechnol.">
        <title>Complete genome sequence of Streptomyces ambofaciens ATCC 23877, the spiramycin producer.</title>
        <authorList>
            <person name="Thibessard A."/>
            <person name="Haas D."/>
            <person name="Gerbaud C."/>
            <person name="Aigle B."/>
            <person name="Lautru S."/>
            <person name="Pernodet J.L."/>
            <person name="Leblond P."/>
        </authorList>
    </citation>
    <scope>NUCLEOTIDE SEQUENCE [LARGE SCALE GENOMIC DNA]</scope>
    <source>
        <strain evidence="3">ATCC 23877 / 3486 / DSM 40053 / JCM 4204 / NBRC 12836 / NRRL B-2516</strain>
    </source>
</reference>
<dbReference type="EMBL" id="CP012382">
    <property type="protein sequence ID" value="AKZ60464.1"/>
    <property type="molecule type" value="Genomic_DNA"/>
</dbReference>
<protein>
    <submittedName>
        <fullName evidence="2">Uncharacterized protein</fullName>
    </submittedName>
</protein>
<dbReference type="AlphaFoldDB" id="A0A0K2B5A5"/>
<evidence type="ECO:0000313" key="2">
    <source>
        <dbReference type="EMBL" id="AKZ60464.1"/>
    </source>
</evidence>
<dbReference type="Proteomes" id="UP000061018">
    <property type="component" value="Chromosome"/>
</dbReference>
<feature type="compositionally biased region" description="Basic residues" evidence="1">
    <location>
        <begin position="1"/>
        <end position="11"/>
    </location>
</feature>
<sequence>MFTRASKHRPQSHNQPLSIRP</sequence>
<proteinExistence type="predicted"/>
<dbReference type="KEGG" id="samb:SAM23877_7423"/>
<evidence type="ECO:0000256" key="1">
    <source>
        <dbReference type="SAM" id="MobiDB-lite"/>
    </source>
</evidence>
<gene>
    <name evidence="2" type="ORF">SAM23877_7423</name>
</gene>